<comment type="similarity">
    <text evidence="1">Belongs to the methyltransferase superfamily. LaeA methyltransferase family.</text>
</comment>
<dbReference type="GO" id="GO:0008168">
    <property type="term" value="F:methyltransferase activity"/>
    <property type="evidence" value="ECO:0007669"/>
    <property type="project" value="TreeGrafter"/>
</dbReference>
<keyword evidence="4" id="KW-1185">Reference proteome</keyword>
<sequence length="528" mass="58146">MSDLSGVEGAKSPFESRDDNSGATSVLVDTNPSSATDTPGLLSVIESTGSQERELVSNHGENNIDGNQNSVPVQNATPSQDDAELEWTAAPMTPDSMADEDLTTTSLSVEGGAPTGVDHVALESPSSPQESGAAVTIDPETSQSPGASLRYSQETPDTALDSDGHGSAPDQNEQPQESPTIYGFMPDEPLEVDERLLKYAATRANVSASHTVDSQSWVPEDFFRQPTGSTVAEPESVLGRSGRTYHGFKEGKYFMPNDGQEQDRLDFQHRALTILIDERLHAAPLKNPKYVMDIATGTGIWAMDFAQQYPESKVIGVDLSKIQPKNAPPNVEFIKDDSEEPWVFPHKFDYVHARAVFTCFNDQKAVMRNAFENLNEGGWIEYLDGSFIVGCLDGTIEGTALKRWGDLLVKGGLGLGRNLEVTKHFKEWLEEIGFVDIVERKLPWAYSPWPQDRRLKLAGKFMQSNIYEGIRGISFMFLTGAGLSETEINDLILQVRADLMNPSIHAFMPVWSVYGRKPFNHEVNARQK</sequence>
<feature type="compositionally biased region" description="Polar residues" evidence="2">
    <location>
        <begin position="21"/>
        <end position="37"/>
    </location>
</feature>
<evidence type="ECO:0000256" key="1">
    <source>
        <dbReference type="ARBA" id="ARBA00038158"/>
    </source>
</evidence>
<gene>
    <name evidence="3" type="ORF">PFICI_02047</name>
</gene>
<proteinExistence type="inferred from homology"/>
<dbReference type="AlphaFoldDB" id="W3XQG5"/>
<dbReference type="GeneID" id="19267060"/>
<dbReference type="CDD" id="cd02440">
    <property type="entry name" value="AdoMet_MTases"/>
    <property type="match status" value="1"/>
</dbReference>
<name>W3XQG5_PESFW</name>
<dbReference type="Pfam" id="PF13489">
    <property type="entry name" value="Methyltransf_23"/>
    <property type="match status" value="1"/>
</dbReference>
<feature type="compositionally biased region" description="Polar residues" evidence="2">
    <location>
        <begin position="169"/>
        <end position="179"/>
    </location>
</feature>
<dbReference type="EMBL" id="KI912109">
    <property type="protein sequence ID" value="ETS88219.1"/>
    <property type="molecule type" value="Genomic_DNA"/>
</dbReference>
<dbReference type="HOGENOM" id="CLU_515894_0_0_1"/>
<organism evidence="3 4">
    <name type="scientific">Pestalotiopsis fici (strain W106-1 / CGMCC3.15140)</name>
    <dbReference type="NCBI Taxonomy" id="1229662"/>
    <lineage>
        <taxon>Eukaryota</taxon>
        <taxon>Fungi</taxon>
        <taxon>Dikarya</taxon>
        <taxon>Ascomycota</taxon>
        <taxon>Pezizomycotina</taxon>
        <taxon>Sordariomycetes</taxon>
        <taxon>Xylariomycetidae</taxon>
        <taxon>Amphisphaeriales</taxon>
        <taxon>Sporocadaceae</taxon>
        <taxon>Pestalotiopsis</taxon>
    </lineage>
</organism>
<dbReference type="Gene3D" id="3.40.50.150">
    <property type="entry name" value="Vaccinia Virus protein VP39"/>
    <property type="match status" value="1"/>
</dbReference>
<dbReference type="eggNOG" id="ENOG502SMFK">
    <property type="taxonomic scope" value="Eukaryota"/>
</dbReference>
<dbReference type="SUPFAM" id="SSF53335">
    <property type="entry name" value="S-adenosyl-L-methionine-dependent methyltransferases"/>
    <property type="match status" value="1"/>
</dbReference>
<dbReference type="PANTHER" id="PTHR43591:SF102">
    <property type="entry name" value="S-ADENOSYL-L-METHIONINE-DEPENDENT METHYLTRANSFERASE"/>
    <property type="match status" value="1"/>
</dbReference>
<evidence type="ECO:0008006" key="5">
    <source>
        <dbReference type="Google" id="ProtNLM"/>
    </source>
</evidence>
<dbReference type="InterPro" id="IPR029063">
    <property type="entry name" value="SAM-dependent_MTases_sf"/>
</dbReference>
<evidence type="ECO:0000313" key="4">
    <source>
        <dbReference type="Proteomes" id="UP000030651"/>
    </source>
</evidence>
<feature type="compositionally biased region" description="Polar residues" evidence="2">
    <location>
        <begin position="139"/>
        <end position="156"/>
    </location>
</feature>
<dbReference type="PANTHER" id="PTHR43591">
    <property type="entry name" value="METHYLTRANSFERASE"/>
    <property type="match status" value="1"/>
</dbReference>
<dbReference type="RefSeq" id="XP_007828819.1">
    <property type="nucleotide sequence ID" value="XM_007830628.1"/>
</dbReference>
<protein>
    <recommendedName>
        <fullName evidence="5">Methyltransferase domain-containing protein</fullName>
    </recommendedName>
</protein>
<feature type="compositionally biased region" description="Polar residues" evidence="2">
    <location>
        <begin position="59"/>
        <end position="80"/>
    </location>
</feature>
<dbReference type="OrthoDB" id="8300214at2759"/>
<dbReference type="Proteomes" id="UP000030651">
    <property type="component" value="Unassembled WGS sequence"/>
</dbReference>
<evidence type="ECO:0000256" key="2">
    <source>
        <dbReference type="SAM" id="MobiDB-lite"/>
    </source>
</evidence>
<dbReference type="InParanoid" id="W3XQG5"/>
<feature type="region of interest" description="Disordered" evidence="2">
    <location>
        <begin position="1"/>
        <end position="186"/>
    </location>
</feature>
<accession>W3XQG5</accession>
<reference evidence="4" key="1">
    <citation type="journal article" date="2015" name="BMC Genomics">
        <title>Genomic and transcriptomic analysis of the endophytic fungus Pestalotiopsis fici reveals its lifestyle and high potential for synthesis of natural products.</title>
        <authorList>
            <person name="Wang X."/>
            <person name="Zhang X."/>
            <person name="Liu L."/>
            <person name="Xiang M."/>
            <person name="Wang W."/>
            <person name="Sun X."/>
            <person name="Che Y."/>
            <person name="Guo L."/>
            <person name="Liu G."/>
            <person name="Guo L."/>
            <person name="Wang C."/>
            <person name="Yin W.B."/>
            <person name="Stadler M."/>
            <person name="Zhang X."/>
            <person name="Liu X."/>
        </authorList>
    </citation>
    <scope>NUCLEOTIDE SEQUENCE [LARGE SCALE GENOMIC DNA]</scope>
    <source>
        <strain evidence="4">W106-1 / CGMCC3.15140</strain>
    </source>
</reference>
<dbReference type="KEGG" id="pfy:PFICI_02047"/>
<evidence type="ECO:0000313" key="3">
    <source>
        <dbReference type="EMBL" id="ETS88219.1"/>
    </source>
</evidence>